<feature type="transmembrane region" description="Helical" evidence="3">
    <location>
        <begin position="538"/>
        <end position="557"/>
    </location>
</feature>
<name>A0A9P5RTK9_9FUNG</name>
<dbReference type="OrthoDB" id="364348at2759"/>
<keyword evidence="3" id="KW-0812">Transmembrane</keyword>
<dbReference type="GO" id="GO:0048278">
    <property type="term" value="P:vesicle docking"/>
    <property type="evidence" value="ECO:0007669"/>
    <property type="project" value="TreeGrafter"/>
</dbReference>
<feature type="compositionally biased region" description="Low complexity" evidence="2">
    <location>
        <begin position="78"/>
        <end position="92"/>
    </location>
</feature>
<evidence type="ECO:0000259" key="4">
    <source>
        <dbReference type="PROSITE" id="PS50192"/>
    </source>
</evidence>
<dbReference type="InterPro" id="IPR010989">
    <property type="entry name" value="SNARE"/>
</dbReference>
<comment type="caution">
    <text evidence="5">The sequence shown here is derived from an EMBL/GenBank/DDBJ whole genome shotgun (WGS) entry which is preliminary data.</text>
</comment>
<proteinExistence type="inferred from homology"/>
<dbReference type="GO" id="GO:0000149">
    <property type="term" value="F:SNARE binding"/>
    <property type="evidence" value="ECO:0007669"/>
    <property type="project" value="TreeGrafter"/>
</dbReference>
<feature type="compositionally biased region" description="Low complexity" evidence="2">
    <location>
        <begin position="134"/>
        <end position="143"/>
    </location>
</feature>
<evidence type="ECO:0000313" key="6">
    <source>
        <dbReference type="Proteomes" id="UP000748756"/>
    </source>
</evidence>
<feature type="compositionally biased region" description="Basic and acidic residues" evidence="2">
    <location>
        <begin position="37"/>
        <end position="47"/>
    </location>
</feature>
<dbReference type="Gene3D" id="1.20.5.110">
    <property type="match status" value="1"/>
</dbReference>
<feature type="domain" description="T-SNARE coiled-coil homology" evidence="4">
    <location>
        <begin position="465"/>
        <end position="527"/>
    </location>
</feature>
<feature type="region of interest" description="Disordered" evidence="2">
    <location>
        <begin position="1"/>
        <end position="188"/>
    </location>
</feature>
<gene>
    <name evidence="5" type="ORF">BG015_001233</name>
</gene>
<sequence length="559" mass="61341">MQRRPLSNVHAPYPPPVSSPNSKDNMKKKSPIAHHSRFVDENTRIDTPRPTLTPTTAADAAVVAAASERIGSPEEESVSSTATTTTVLPRSPQSLSTSFQSGNHGSNYNNRVLGNNNNQQKQILSSPTSPPQFSPQSSPMKQQYRGFIRVDNREPHDSGATSMSATSSSLGVGGSSSARAPNSSNRIDNYQHEGVSIDIEPSTTQQQAAASSLSSSSSATAVINPPSAFPTSSSALQEQELDYDLMVRHLSQQIFNISSNIAVLERLVPCLGQRHKDTIEMRASLHAVLDGTQELVKSAHGLVKVLARYHQPPSIPHSGIGIGMRSQQQMQQRVELSSWQKVLVSRRQTHQRLTKDLALVSKDFQVLQREAIEAERCQVAILRRLSSSASMRRLSQRRSDLMDLSPEEIQALGNSKGSSSSTSHGLSNTSFPGLQVLHHDRELSVQEEALLKELLAMDGELAMQESILQERESEIRKIEVGMVEVLDVMKELGTLVHEQRGGVDFLQDNIMQVRGRIQQGQQEIVKASEHQRKSREKLCYLLMIASTVGAIVMLAFVST</sequence>
<dbReference type="Pfam" id="PF05739">
    <property type="entry name" value="SNARE"/>
    <property type="match status" value="1"/>
</dbReference>
<feature type="compositionally biased region" description="Basic residues" evidence="2">
    <location>
        <begin position="26"/>
        <end position="36"/>
    </location>
</feature>
<dbReference type="GO" id="GO:0006906">
    <property type="term" value="P:vesicle fusion"/>
    <property type="evidence" value="ECO:0007669"/>
    <property type="project" value="TreeGrafter"/>
</dbReference>
<dbReference type="Pfam" id="PF14523">
    <property type="entry name" value="Syntaxin_2"/>
    <property type="match status" value="1"/>
</dbReference>
<dbReference type="GO" id="GO:0012505">
    <property type="term" value="C:endomembrane system"/>
    <property type="evidence" value="ECO:0007669"/>
    <property type="project" value="TreeGrafter"/>
</dbReference>
<keyword evidence="6" id="KW-1185">Reference proteome</keyword>
<feature type="compositionally biased region" description="Polar residues" evidence="2">
    <location>
        <begin position="93"/>
        <end position="106"/>
    </location>
</feature>
<dbReference type="PANTHER" id="PTHR19957:SF38">
    <property type="entry name" value="LD27581P"/>
    <property type="match status" value="1"/>
</dbReference>
<feature type="compositionally biased region" description="Basic and acidic residues" evidence="2">
    <location>
        <begin position="148"/>
        <end position="157"/>
    </location>
</feature>
<dbReference type="InterPro" id="IPR045242">
    <property type="entry name" value="Syntaxin"/>
</dbReference>
<accession>A0A9P5RTK9</accession>
<reference evidence="5" key="1">
    <citation type="journal article" date="2020" name="Fungal Divers.">
        <title>Resolving the Mortierellaceae phylogeny through synthesis of multi-gene phylogenetics and phylogenomics.</title>
        <authorList>
            <person name="Vandepol N."/>
            <person name="Liber J."/>
            <person name="Desiro A."/>
            <person name="Na H."/>
            <person name="Kennedy M."/>
            <person name="Barry K."/>
            <person name="Grigoriev I.V."/>
            <person name="Miller A.N."/>
            <person name="O'Donnell K."/>
            <person name="Stajich J.E."/>
            <person name="Bonito G."/>
        </authorList>
    </citation>
    <scope>NUCLEOTIDE SEQUENCE</scope>
    <source>
        <strain evidence="5">NRRL 6426</strain>
    </source>
</reference>
<dbReference type="InterPro" id="IPR000727">
    <property type="entry name" value="T_SNARE_dom"/>
</dbReference>
<dbReference type="Proteomes" id="UP000748756">
    <property type="component" value="Unassembled WGS sequence"/>
</dbReference>
<feature type="compositionally biased region" description="Low complexity" evidence="2">
    <location>
        <begin position="158"/>
        <end position="186"/>
    </location>
</feature>
<evidence type="ECO:0000256" key="3">
    <source>
        <dbReference type="SAM" id="Phobius"/>
    </source>
</evidence>
<dbReference type="Gene3D" id="1.20.58.70">
    <property type="match status" value="1"/>
</dbReference>
<feature type="compositionally biased region" description="Low complexity" evidence="2">
    <location>
        <begin position="107"/>
        <end position="118"/>
    </location>
</feature>
<dbReference type="SMART" id="SM00397">
    <property type="entry name" value="t_SNARE"/>
    <property type="match status" value="1"/>
</dbReference>
<dbReference type="GO" id="GO:0031201">
    <property type="term" value="C:SNARE complex"/>
    <property type="evidence" value="ECO:0007669"/>
    <property type="project" value="TreeGrafter"/>
</dbReference>
<feature type="compositionally biased region" description="Low complexity" evidence="2">
    <location>
        <begin position="48"/>
        <end position="66"/>
    </location>
</feature>
<evidence type="ECO:0000313" key="5">
    <source>
        <dbReference type="EMBL" id="KAF9141568.1"/>
    </source>
</evidence>
<dbReference type="EMBL" id="JAAAUQ010001218">
    <property type="protein sequence ID" value="KAF9141568.1"/>
    <property type="molecule type" value="Genomic_DNA"/>
</dbReference>
<dbReference type="CDD" id="cd15840">
    <property type="entry name" value="SNARE_Qa"/>
    <property type="match status" value="1"/>
</dbReference>
<evidence type="ECO:0000256" key="2">
    <source>
        <dbReference type="SAM" id="MobiDB-lite"/>
    </source>
</evidence>
<comment type="similarity">
    <text evidence="1">Belongs to the syntaxin family.</text>
</comment>
<dbReference type="AlphaFoldDB" id="A0A9P5RTK9"/>
<dbReference type="PROSITE" id="PS50192">
    <property type="entry name" value="T_SNARE"/>
    <property type="match status" value="1"/>
</dbReference>
<dbReference type="GO" id="GO:0006886">
    <property type="term" value="P:intracellular protein transport"/>
    <property type="evidence" value="ECO:0007669"/>
    <property type="project" value="TreeGrafter"/>
</dbReference>
<keyword evidence="3" id="KW-1133">Transmembrane helix</keyword>
<organism evidence="5 6">
    <name type="scientific">Linnemannia schmuckeri</name>
    <dbReference type="NCBI Taxonomy" id="64567"/>
    <lineage>
        <taxon>Eukaryota</taxon>
        <taxon>Fungi</taxon>
        <taxon>Fungi incertae sedis</taxon>
        <taxon>Mucoromycota</taxon>
        <taxon>Mortierellomycotina</taxon>
        <taxon>Mortierellomycetes</taxon>
        <taxon>Mortierellales</taxon>
        <taxon>Mortierellaceae</taxon>
        <taxon>Linnemannia</taxon>
    </lineage>
</organism>
<dbReference type="SUPFAM" id="SSF47661">
    <property type="entry name" value="t-snare proteins"/>
    <property type="match status" value="1"/>
</dbReference>
<dbReference type="InterPro" id="IPR006011">
    <property type="entry name" value="Syntaxin_N"/>
</dbReference>
<dbReference type="GO" id="GO:0005484">
    <property type="term" value="F:SNAP receptor activity"/>
    <property type="evidence" value="ECO:0007669"/>
    <property type="project" value="TreeGrafter"/>
</dbReference>
<keyword evidence="3" id="KW-0472">Membrane</keyword>
<dbReference type="PANTHER" id="PTHR19957">
    <property type="entry name" value="SYNTAXIN"/>
    <property type="match status" value="1"/>
</dbReference>
<evidence type="ECO:0000256" key="1">
    <source>
        <dbReference type="ARBA" id="ARBA00009063"/>
    </source>
</evidence>
<protein>
    <recommendedName>
        <fullName evidence="4">t-SNARE coiled-coil homology domain-containing protein</fullName>
    </recommendedName>
</protein>